<accession>A0ABW6NSZ8</accession>
<dbReference type="EMBL" id="JBIALX010000023">
    <property type="protein sequence ID" value="MFF0458228.1"/>
    <property type="molecule type" value="Genomic_DNA"/>
</dbReference>
<dbReference type="InterPro" id="IPR006311">
    <property type="entry name" value="TAT_signal"/>
</dbReference>
<feature type="signal peptide" evidence="1">
    <location>
        <begin position="1"/>
        <end position="30"/>
    </location>
</feature>
<dbReference type="PROSITE" id="PS51318">
    <property type="entry name" value="TAT"/>
    <property type="match status" value="1"/>
</dbReference>
<dbReference type="Proteomes" id="UP001601521">
    <property type="component" value="Unassembled WGS sequence"/>
</dbReference>
<proteinExistence type="predicted"/>
<comment type="caution">
    <text evidence="2">The sequence shown here is derived from an EMBL/GenBank/DDBJ whole genome shotgun (WGS) entry which is preliminary data.</text>
</comment>
<sequence length="70" mass="6982">MKQSYRRSCLSAAIIAGAAMLTLGLPGAGAGADPAMAAGDQQQEQRLAEMITHGLKDPSAHAIADSGSSG</sequence>
<feature type="chain" id="PRO_5045262333" evidence="1">
    <location>
        <begin position="31"/>
        <end position="70"/>
    </location>
</feature>
<keyword evidence="1" id="KW-0732">Signal</keyword>
<feature type="non-terminal residue" evidence="2">
    <location>
        <position position="70"/>
    </location>
</feature>
<name>A0ABW6NSZ8_9NOCA</name>
<gene>
    <name evidence="2" type="ORF">ACFYTH_33135</name>
</gene>
<evidence type="ECO:0000313" key="3">
    <source>
        <dbReference type="Proteomes" id="UP001601521"/>
    </source>
</evidence>
<keyword evidence="3" id="KW-1185">Reference proteome</keyword>
<evidence type="ECO:0000313" key="2">
    <source>
        <dbReference type="EMBL" id="MFF0458228.1"/>
    </source>
</evidence>
<reference evidence="2 3" key="1">
    <citation type="submission" date="2024-10" db="EMBL/GenBank/DDBJ databases">
        <title>The Natural Products Discovery Center: Release of the First 8490 Sequenced Strains for Exploring Actinobacteria Biosynthetic Diversity.</title>
        <authorList>
            <person name="Kalkreuter E."/>
            <person name="Kautsar S.A."/>
            <person name="Yang D."/>
            <person name="Bader C.D."/>
            <person name="Teijaro C.N."/>
            <person name="Fluegel L."/>
            <person name="Davis C.M."/>
            <person name="Simpson J.R."/>
            <person name="Lauterbach L."/>
            <person name="Steele A.D."/>
            <person name="Gui C."/>
            <person name="Meng S."/>
            <person name="Li G."/>
            <person name="Viehrig K."/>
            <person name="Ye F."/>
            <person name="Su P."/>
            <person name="Kiefer A.F."/>
            <person name="Nichols A."/>
            <person name="Cepeda A.J."/>
            <person name="Yan W."/>
            <person name="Fan B."/>
            <person name="Jiang Y."/>
            <person name="Adhikari A."/>
            <person name="Zheng C.-J."/>
            <person name="Schuster L."/>
            <person name="Cowan T.M."/>
            <person name="Smanski M.J."/>
            <person name="Chevrette M.G."/>
            <person name="De Carvalho L.P.S."/>
            <person name="Shen B."/>
        </authorList>
    </citation>
    <scope>NUCLEOTIDE SEQUENCE [LARGE SCALE GENOMIC DNA]</scope>
    <source>
        <strain evidence="2 3">NPDC004550</strain>
    </source>
</reference>
<evidence type="ECO:0000256" key="1">
    <source>
        <dbReference type="SAM" id="SignalP"/>
    </source>
</evidence>
<organism evidence="2 3">
    <name type="scientific">Nocardia africana</name>
    <dbReference type="NCBI Taxonomy" id="134964"/>
    <lineage>
        <taxon>Bacteria</taxon>
        <taxon>Bacillati</taxon>
        <taxon>Actinomycetota</taxon>
        <taxon>Actinomycetes</taxon>
        <taxon>Mycobacteriales</taxon>
        <taxon>Nocardiaceae</taxon>
        <taxon>Nocardia</taxon>
    </lineage>
</organism>
<protein>
    <submittedName>
        <fullName evidence="2">Lipase</fullName>
    </submittedName>
</protein>